<feature type="domain" description="Peptidase M48" evidence="12">
    <location>
        <begin position="62"/>
        <end position="240"/>
    </location>
</feature>
<dbReference type="CDD" id="cd07325">
    <property type="entry name" value="M48_Ste24p_like"/>
    <property type="match status" value="1"/>
</dbReference>
<dbReference type="AlphaFoldDB" id="A0A382FUD3"/>
<keyword evidence="8" id="KW-0862">Zinc</keyword>
<dbReference type="PANTHER" id="PTHR43221">
    <property type="entry name" value="PROTEASE HTPX"/>
    <property type="match status" value="1"/>
</dbReference>
<proteinExistence type="predicted"/>
<keyword evidence="11" id="KW-0472">Membrane</keyword>
<evidence type="ECO:0000256" key="1">
    <source>
        <dbReference type="ARBA" id="ARBA00001947"/>
    </source>
</evidence>
<evidence type="ECO:0000256" key="2">
    <source>
        <dbReference type="ARBA" id="ARBA00004651"/>
    </source>
</evidence>
<keyword evidence="7" id="KW-0378">Hydrolase</keyword>
<dbReference type="InterPro" id="IPR050083">
    <property type="entry name" value="HtpX_protease"/>
</dbReference>
<organism evidence="14">
    <name type="scientific">marine metagenome</name>
    <dbReference type="NCBI Taxonomy" id="408172"/>
    <lineage>
        <taxon>unclassified sequences</taxon>
        <taxon>metagenomes</taxon>
        <taxon>ecological metagenomes</taxon>
    </lineage>
</organism>
<accession>A0A382FUD3</accession>
<dbReference type="InterPro" id="IPR029024">
    <property type="entry name" value="TerB-like"/>
</dbReference>
<evidence type="ECO:0000256" key="7">
    <source>
        <dbReference type="ARBA" id="ARBA00022801"/>
    </source>
</evidence>
<evidence type="ECO:0000256" key="5">
    <source>
        <dbReference type="ARBA" id="ARBA00022692"/>
    </source>
</evidence>
<evidence type="ECO:0000259" key="12">
    <source>
        <dbReference type="Pfam" id="PF01435"/>
    </source>
</evidence>
<dbReference type="CDD" id="cd07177">
    <property type="entry name" value="terB_like"/>
    <property type="match status" value="1"/>
</dbReference>
<evidence type="ECO:0000256" key="6">
    <source>
        <dbReference type="ARBA" id="ARBA00022723"/>
    </source>
</evidence>
<dbReference type="GO" id="GO:0004222">
    <property type="term" value="F:metalloendopeptidase activity"/>
    <property type="evidence" value="ECO:0007669"/>
    <property type="project" value="InterPro"/>
</dbReference>
<keyword evidence="3" id="KW-1003">Cell membrane</keyword>
<dbReference type="InterPro" id="IPR001915">
    <property type="entry name" value="Peptidase_M48"/>
</dbReference>
<dbReference type="Gene3D" id="3.30.2010.10">
    <property type="entry name" value="Metalloproteases ('zincins'), catalytic domain"/>
    <property type="match status" value="1"/>
</dbReference>
<evidence type="ECO:0000256" key="3">
    <source>
        <dbReference type="ARBA" id="ARBA00022475"/>
    </source>
</evidence>
<dbReference type="Pfam" id="PF05099">
    <property type="entry name" value="TerB"/>
    <property type="match status" value="1"/>
</dbReference>
<keyword evidence="4" id="KW-0645">Protease</keyword>
<evidence type="ECO:0000313" key="14">
    <source>
        <dbReference type="EMBL" id="SVB66688.1"/>
    </source>
</evidence>
<evidence type="ECO:0000256" key="4">
    <source>
        <dbReference type="ARBA" id="ARBA00022670"/>
    </source>
</evidence>
<protein>
    <recommendedName>
        <fullName evidence="15">Peptidase M48 domain-containing protein</fullName>
    </recommendedName>
</protein>
<dbReference type="Gene3D" id="1.10.3680.10">
    <property type="entry name" value="TerB-like"/>
    <property type="match status" value="1"/>
</dbReference>
<name>A0A382FUD3_9ZZZZ</name>
<dbReference type="EMBL" id="UINC01051941">
    <property type="protein sequence ID" value="SVB66688.1"/>
    <property type="molecule type" value="Genomic_DNA"/>
</dbReference>
<dbReference type="GO" id="GO:0046872">
    <property type="term" value="F:metal ion binding"/>
    <property type="evidence" value="ECO:0007669"/>
    <property type="project" value="UniProtKB-KW"/>
</dbReference>
<dbReference type="GO" id="GO:0005886">
    <property type="term" value="C:plasma membrane"/>
    <property type="evidence" value="ECO:0007669"/>
    <property type="project" value="UniProtKB-SubCell"/>
</dbReference>
<keyword evidence="9" id="KW-1133">Transmembrane helix</keyword>
<keyword evidence="6" id="KW-0479">Metal-binding</keyword>
<dbReference type="Pfam" id="PF01435">
    <property type="entry name" value="Peptidase_M48"/>
    <property type="match status" value="1"/>
</dbReference>
<comment type="cofactor">
    <cofactor evidence="1">
        <name>Zn(2+)</name>
        <dbReference type="ChEBI" id="CHEBI:29105"/>
    </cofactor>
</comment>
<gene>
    <name evidence="14" type="ORF">METZ01_LOCUS219542</name>
</gene>
<dbReference type="InterPro" id="IPR007791">
    <property type="entry name" value="DjlA_N"/>
</dbReference>
<dbReference type="GO" id="GO:0006508">
    <property type="term" value="P:proteolysis"/>
    <property type="evidence" value="ECO:0007669"/>
    <property type="project" value="UniProtKB-KW"/>
</dbReference>
<evidence type="ECO:0000256" key="10">
    <source>
        <dbReference type="ARBA" id="ARBA00023049"/>
    </source>
</evidence>
<reference evidence="14" key="1">
    <citation type="submission" date="2018-05" db="EMBL/GenBank/DDBJ databases">
        <authorList>
            <person name="Lanie J.A."/>
            <person name="Ng W.-L."/>
            <person name="Kazmierczak K.M."/>
            <person name="Andrzejewski T.M."/>
            <person name="Davidsen T.M."/>
            <person name="Wayne K.J."/>
            <person name="Tettelin H."/>
            <person name="Glass J.I."/>
            <person name="Rusch D."/>
            <person name="Podicherti R."/>
            <person name="Tsui H.-C.T."/>
            <person name="Winkler M.E."/>
        </authorList>
    </citation>
    <scope>NUCLEOTIDE SEQUENCE</scope>
</reference>
<evidence type="ECO:0000256" key="8">
    <source>
        <dbReference type="ARBA" id="ARBA00022833"/>
    </source>
</evidence>
<keyword evidence="5" id="KW-0812">Transmembrane</keyword>
<dbReference type="PANTHER" id="PTHR43221:SF1">
    <property type="entry name" value="PROTEASE HTPX"/>
    <property type="match status" value="1"/>
</dbReference>
<keyword evidence="10" id="KW-0482">Metalloprotease</keyword>
<evidence type="ECO:0000256" key="11">
    <source>
        <dbReference type="ARBA" id="ARBA00023136"/>
    </source>
</evidence>
<feature type="domain" description="Co-chaperone DjlA N-terminal" evidence="13">
    <location>
        <begin position="289"/>
        <end position="385"/>
    </location>
</feature>
<evidence type="ECO:0008006" key="15">
    <source>
        <dbReference type="Google" id="ProtNLM"/>
    </source>
</evidence>
<comment type="subcellular location">
    <subcellularLocation>
        <location evidence="2">Cell membrane</location>
        <topology evidence="2">Multi-pass membrane protein</topology>
    </subcellularLocation>
</comment>
<evidence type="ECO:0000256" key="9">
    <source>
        <dbReference type="ARBA" id="ARBA00022989"/>
    </source>
</evidence>
<sequence>MVPDTIRSEVDRHLSVQLLQDQHIQRIQAAMEEHQSSQTRRSLLARALRLSPSISPKECEIVDHCCSVLDVETEVELYVYSGSEMNAGCTQPEDGRVFILVSSSLLESFEHDELCFVVGHELGHHIYSHHSIPLSFLLANHQNLPPQLVLLAHRWQRHAEVSADRAGIACVGRLDPVARAFFKLSSGLRSAPGPAQIQAFIDQAEELYQVDQETEGSDRTRHRDWLSSHPFAPVRLRTAQAFIQSEVITSGGCSMSEVEATVEEIMQLMEPSYLEEDSPSAENMRRLLFAAAVVVADSSGVVSTEERHALADLLGCAAVPITLDAERLAEVLPERIELVKTSVPMGRRVLLVRDLTLIARADGHIQPSEIKVIEKIASDLDVSPEIVWTTFEGSTELD</sequence>
<dbReference type="SUPFAM" id="SSF158682">
    <property type="entry name" value="TerB-like"/>
    <property type="match status" value="1"/>
</dbReference>
<evidence type="ECO:0000259" key="13">
    <source>
        <dbReference type="Pfam" id="PF05099"/>
    </source>
</evidence>